<keyword evidence="1" id="KW-0472">Membrane</keyword>
<dbReference type="Pfam" id="PF07099">
    <property type="entry name" value="DUF1361"/>
    <property type="match status" value="1"/>
</dbReference>
<gene>
    <name evidence="2" type="ORF">J2I46_27375</name>
</gene>
<feature type="transmembrane region" description="Helical" evidence="1">
    <location>
        <begin position="91"/>
        <end position="109"/>
    </location>
</feature>
<keyword evidence="3" id="KW-1185">Reference proteome</keyword>
<evidence type="ECO:0000313" key="3">
    <source>
        <dbReference type="Proteomes" id="UP000664628"/>
    </source>
</evidence>
<accession>A0ABS3JQP8</accession>
<protein>
    <submittedName>
        <fullName evidence="2">DUF1361 domain-containing protein</fullName>
    </submittedName>
</protein>
<reference evidence="2 3" key="1">
    <citation type="submission" date="2021-03" db="EMBL/GenBank/DDBJ databases">
        <title>Fibrella sp. HMF5405 genome sequencing and assembly.</title>
        <authorList>
            <person name="Kang H."/>
            <person name="Kim H."/>
            <person name="Bae S."/>
            <person name="Joh K."/>
        </authorList>
    </citation>
    <scope>NUCLEOTIDE SEQUENCE [LARGE SCALE GENOMIC DNA]</scope>
    <source>
        <strain evidence="2 3">HMF5405</strain>
    </source>
</reference>
<sequence length="236" mass="26764">MLYPTKLLVERTLPTVTPSKGKGLTALTLLTGVCFILVTVRGALTGNWWFFMFLMWNLFLAWFPLGVMLVLRDLRVSGVLGRGRRDQTVSWLMVGLWLLFMPNAPYIITDLFHLRMTDGQMVWFDTLMIFVGAVTGLLAGLYSTLLAHRTVRTLTGSLPSWVFIMACQGLAGFGIYLGRYIRWNSWSILTQPMILTRSLWTSLHDPLAQKVALTYGFGLATLYVAFYIYVEKELTS</sequence>
<feature type="transmembrane region" description="Helical" evidence="1">
    <location>
        <begin position="212"/>
        <end position="230"/>
    </location>
</feature>
<dbReference type="Proteomes" id="UP000664628">
    <property type="component" value="Unassembled WGS sequence"/>
</dbReference>
<dbReference type="InterPro" id="IPR009793">
    <property type="entry name" value="DUF1361"/>
</dbReference>
<feature type="transmembrane region" description="Helical" evidence="1">
    <location>
        <begin position="48"/>
        <end position="71"/>
    </location>
</feature>
<proteinExistence type="predicted"/>
<feature type="transmembrane region" description="Helical" evidence="1">
    <location>
        <begin position="21"/>
        <end position="42"/>
    </location>
</feature>
<evidence type="ECO:0000256" key="1">
    <source>
        <dbReference type="SAM" id="Phobius"/>
    </source>
</evidence>
<feature type="transmembrane region" description="Helical" evidence="1">
    <location>
        <begin position="121"/>
        <end position="146"/>
    </location>
</feature>
<organism evidence="2 3">
    <name type="scientific">Fibrella forsythiae</name>
    <dbReference type="NCBI Taxonomy" id="2817061"/>
    <lineage>
        <taxon>Bacteria</taxon>
        <taxon>Pseudomonadati</taxon>
        <taxon>Bacteroidota</taxon>
        <taxon>Cytophagia</taxon>
        <taxon>Cytophagales</taxon>
        <taxon>Spirosomataceae</taxon>
        <taxon>Fibrella</taxon>
    </lineage>
</organism>
<evidence type="ECO:0000313" key="2">
    <source>
        <dbReference type="EMBL" id="MBO0952335.1"/>
    </source>
</evidence>
<dbReference type="RefSeq" id="WP_207332290.1">
    <property type="nucleotide sequence ID" value="NZ_JAFMYW010000011.1"/>
</dbReference>
<keyword evidence="1" id="KW-1133">Transmembrane helix</keyword>
<keyword evidence="1" id="KW-0812">Transmembrane</keyword>
<dbReference type="EMBL" id="JAFMYW010000011">
    <property type="protein sequence ID" value="MBO0952335.1"/>
    <property type="molecule type" value="Genomic_DNA"/>
</dbReference>
<comment type="caution">
    <text evidence="2">The sequence shown here is derived from an EMBL/GenBank/DDBJ whole genome shotgun (WGS) entry which is preliminary data.</text>
</comment>
<name>A0ABS3JQP8_9BACT</name>
<feature type="transmembrane region" description="Helical" evidence="1">
    <location>
        <begin position="158"/>
        <end position="177"/>
    </location>
</feature>